<comment type="caution">
    <text evidence="3">The sequence shown here is derived from an EMBL/GenBank/DDBJ whole genome shotgun (WGS) entry which is preliminary data.</text>
</comment>
<reference evidence="3 4" key="1">
    <citation type="submission" date="2018-04" db="EMBL/GenBank/DDBJ databases">
        <title>Marixanthomonas spongiae HN-E44 sp. nov., isolated from a marine sponge.</title>
        <authorList>
            <person name="Luo L."/>
            <person name="Zhuang L."/>
        </authorList>
    </citation>
    <scope>NUCLEOTIDE SEQUENCE [LARGE SCALE GENOMIC DNA]</scope>
    <source>
        <strain evidence="3 4">HN-E44</strain>
    </source>
</reference>
<dbReference type="InterPro" id="IPR014030">
    <property type="entry name" value="Ketoacyl_synth_N"/>
</dbReference>
<evidence type="ECO:0000259" key="2">
    <source>
        <dbReference type="Pfam" id="PF13723"/>
    </source>
</evidence>
<evidence type="ECO:0000313" key="4">
    <source>
        <dbReference type="Proteomes" id="UP000245962"/>
    </source>
</evidence>
<dbReference type="PANTHER" id="PTHR11712:SF336">
    <property type="entry name" value="3-OXOACYL-[ACYL-CARRIER-PROTEIN] SYNTHASE, MITOCHONDRIAL"/>
    <property type="match status" value="1"/>
</dbReference>
<accession>A0A2U0HZR2</accession>
<keyword evidence="1" id="KW-0808">Transferase</keyword>
<dbReference type="InterPro" id="IPR000794">
    <property type="entry name" value="Beta-ketoacyl_synthase"/>
</dbReference>
<dbReference type="SUPFAM" id="SSF53901">
    <property type="entry name" value="Thiolase-like"/>
    <property type="match status" value="1"/>
</dbReference>
<dbReference type="Pfam" id="PF13723">
    <property type="entry name" value="Ketoacyl-synt_2"/>
    <property type="match status" value="1"/>
</dbReference>
<dbReference type="Proteomes" id="UP000245962">
    <property type="component" value="Unassembled WGS sequence"/>
</dbReference>
<dbReference type="Gene3D" id="3.40.47.10">
    <property type="match status" value="1"/>
</dbReference>
<evidence type="ECO:0000256" key="1">
    <source>
        <dbReference type="ARBA" id="ARBA00022679"/>
    </source>
</evidence>
<proteinExistence type="predicted"/>
<name>A0A2U0HZR2_9FLAO</name>
<dbReference type="OrthoDB" id="1404523at2"/>
<sequence>MKTCYIHSAMSISAQDSFAEDGSFTEVQIYSDYKISAVHPPYRDFIPLSQLRRMSPAVKMGVAASQQALKKANLELPEAIITGSGLGCMADTENFLNTLIEQDEQFLTPTAFIQSTHNTVAGQIALGLNCKAYNTTYAHGSVSFESALIDAQLQLEAGEVNNVLVGGVDELGIEFVDYVHSVEHKQTQPIQVPLSEGATFCVLSSEKKEGAVAVLKAVEINSKIAEGHIGAEIQAFLKRNKVDSSEIDAVILGNNGNAFDGYYQNVENLFSETDILQYKKFVGEYFTASAFAFWMGAQLLDGQPLPPAFFVRKAAQKKYTTVLLYNQFKGSQHSFVLLTQC</sequence>
<dbReference type="EMBL" id="QEHR01000006">
    <property type="protein sequence ID" value="PVW14316.1"/>
    <property type="molecule type" value="Genomic_DNA"/>
</dbReference>
<feature type="domain" description="Beta-ketoacyl synthase-like N-terminal" evidence="2">
    <location>
        <begin position="39"/>
        <end position="201"/>
    </location>
</feature>
<gene>
    <name evidence="3" type="ORF">DDV96_10985</name>
</gene>
<evidence type="ECO:0000313" key="3">
    <source>
        <dbReference type="EMBL" id="PVW14316.1"/>
    </source>
</evidence>
<organism evidence="3 4">
    <name type="scientific">Marixanthomonas spongiae</name>
    <dbReference type="NCBI Taxonomy" id="2174845"/>
    <lineage>
        <taxon>Bacteria</taxon>
        <taxon>Pseudomonadati</taxon>
        <taxon>Bacteroidota</taxon>
        <taxon>Flavobacteriia</taxon>
        <taxon>Flavobacteriales</taxon>
        <taxon>Flavobacteriaceae</taxon>
        <taxon>Marixanthomonas</taxon>
    </lineage>
</organism>
<protein>
    <submittedName>
        <fullName evidence="3">3-oxoacyl-ACP synthase</fullName>
    </submittedName>
</protein>
<dbReference type="AlphaFoldDB" id="A0A2U0HZR2"/>
<dbReference type="InterPro" id="IPR016039">
    <property type="entry name" value="Thiolase-like"/>
</dbReference>
<dbReference type="GO" id="GO:0004315">
    <property type="term" value="F:3-oxoacyl-[acyl-carrier-protein] synthase activity"/>
    <property type="evidence" value="ECO:0007669"/>
    <property type="project" value="TreeGrafter"/>
</dbReference>
<dbReference type="RefSeq" id="WP_116694805.1">
    <property type="nucleotide sequence ID" value="NZ_QEHR01000006.1"/>
</dbReference>
<dbReference type="GO" id="GO:0005829">
    <property type="term" value="C:cytosol"/>
    <property type="evidence" value="ECO:0007669"/>
    <property type="project" value="TreeGrafter"/>
</dbReference>
<keyword evidence="4" id="KW-1185">Reference proteome</keyword>
<dbReference type="PANTHER" id="PTHR11712">
    <property type="entry name" value="POLYKETIDE SYNTHASE-RELATED"/>
    <property type="match status" value="1"/>
</dbReference>
<dbReference type="GO" id="GO:0006633">
    <property type="term" value="P:fatty acid biosynthetic process"/>
    <property type="evidence" value="ECO:0007669"/>
    <property type="project" value="TreeGrafter"/>
</dbReference>